<evidence type="ECO:0000313" key="3">
    <source>
        <dbReference type="Proteomes" id="UP001215712"/>
    </source>
</evidence>
<reference evidence="2" key="1">
    <citation type="journal article" date="2023" name="IMA Fungus">
        <title>Comparative genomic study of the Penicillium genus elucidates a diverse pangenome and 15 lateral gene transfer events.</title>
        <authorList>
            <person name="Petersen C."/>
            <person name="Sorensen T."/>
            <person name="Nielsen M.R."/>
            <person name="Sondergaard T.E."/>
            <person name="Sorensen J.L."/>
            <person name="Fitzpatrick D.A."/>
            <person name="Frisvad J.C."/>
            <person name="Nielsen K.L."/>
        </authorList>
    </citation>
    <scope>NUCLEOTIDE SEQUENCE</scope>
    <source>
        <strain evidence="2">IBT 17514</strain>
    </source>
</reference>
<organism evidence="2 3">
    <name type="scientific">Penicillium malachiteum</name>
    <dbReference type="NCBI Taxonomy" id="1324776"/>
    <lineage>
        <taxon>Eukaryota</taxon>
        <taxon>Fungi</taxon>
        <taxon>Dikarya</taxon>
        <taxon>Ascomycota</taxon>
        <taxon>Pezizomycotina</taxon>
        <taxon>Eurotiomycetes</taxon>
        <taxon>Eurotiomycetidae</taxon>
        <taxon>Eurotiales</taxon>
        <taxon>Aspergillaceae</taxon>
        <taxon>Penicillium</taxon>
    </lineage>
</organism>
<dbReference type="Proteomes" id="UP001215712">
    <property type="component" value="Unassembled WGS sequence"/>
</dbReference>
<proteinExistence type="predicted"/>
<dbReference type="AlphaFoldDB" id="A0AAD6MYM0"/>
<protein>
    <submittedName>
        <fullName evidence="2">Uncharacterized protein</fullName>
    </submittedName>
</protein>
<accession>A0AAD6MYM0</accession>
<dbReference type="EMBL" id="JAQJAN010000004">
    <property type="protein sequence ID" value="KAJ5732799.1"/>
    <property type="molecule type" value="Genomic_DNA"/>
</dbReference>
<evidence type="ECO:0000313" key="2">
    <source>
        <dbReference type="EMBL" id="KAJ5732799.1"/>
    </source>
</evidence>
<keyword evidence="3" id="KW-1185">Reference proteome</keyword>
<gene>
    <name evidence="2" type="ORF">N7493_004280</name>
</gene>
<name>A0AAD6MYM0_9EURO</name>
<sequence>MADSTTNINWVDDENNYRQSYHTMNLPQAQTQQFPRAPLPRDCDWRWSGDARPVSTSTWSPVSPSQALPTVEGFDWKTLSPITPVRLAISTGVNRLTPNSSFTYCPETIRSTSFRQTDYTSPGGQSMSFSNQPNHEENTTYDKPGTAPQLNLCNANGMVVIILVHSNENPH</sequence>
<evidence type="ECO:0000256" key="1">
    <source>
        <dbReference type="SAM" id="MobiDB-lite"/>
    </source>
</evidence>
<reference evidence="2" key="2">
    <citation type="submission" date="2023-01" db="EMBL/GenBank/DDBJ databases">
        <authorList>
            <person name="Petersen C."/>
        </authorList>
    </citation>
    <scope>NUCLEOTIDE SEQUENCE</scope>
    <source>
        <strain evidence="2">IBT 17514</strain>
    </source>
</reference>
<comment type="caution">
    <text evidence="2">The sequence shown here is derived from an EMBL/GenBank/DDBJ whole genome shotgun (WGS) entry which is preliminary data.</text>
</comment>
<feature type="region of interest" description="Disordered" evidence="1">
    <location>
        <begin position="116"/>
        <end position="146"/>
    </location>
</feature>
<feature type="compositionally biased region" description="Polar residues" evidence="1">
    <location>
        <begin position="116"/>
        <end position="133"/>
    </location>
</feature>